<comment type="similarity">
    <text evidence="2">Belongs to the drug/metabolite transporter (DMT) superfamily. 10 TMS drug/metabolite exporter (DME) (TC 2.A.7.3) family.</text>
</comment>
<dbReference type="EMBL" id="ACYY01000030">
    <property type="protein sequence ID" value="EEW23888.1"/>
    <property type="molecule type" value="Genomic_DNA"/>
</dbReference>
<evidence type="ECO:0000256" key="1">
    <source>
        <dbReference type="ARBA" id="ARBA00004141"/>
    </source>
</evidence>
<keyword evidence="3 6" id="KW-0812">Transmembrane</keyword>
<proteinExistence type="inferred from homology"/>
<comment type="subcellular location">
    <subcellularLocation>
        <location evidence="1">Membrane</location>
        <topology evidence="1">Multi-pass membrane protein</topology>
    </subcellularLocation>
</comment>
<dbReference type="GO" id="GO:0016020">
    <property type="term" value="C:membrane"/>
    <property type="evidence" value="ECO:0007669"/>
    <property type="project" value="UniProtKB-SubCell"/>
</dbReference>
<dbReference type="eggNOG" id="COG0697">
    <property type="taxonomic scope" value="Bacteria"/>
</dbReference>
<keyword evidence="4 6" id="KW-1133">Transmembrane helix</keyword>
<organism evidence="8 9">
    <name type="scientific">Rhodobacter ferrooxidans</name>
    <dbReference type="NCBI Taxonomy" id="371731"/>
    <lineage>
        <taxon>Bacteria</taxon>
        <taxon>Pseudomonadati</taxon>
        <taxon>Pseudomonadota</taxon>
        <taxon>Alphaproteobacteria</taxon>
        <taxon>Rhodobacterales</taxon>
        <taxon>Rhodobacter group</taxon>
        <taxon>Rhodobacter</taxon>
    </lineage>
</organism>
<feature type="transmembrane region" description="Helical" evidence="6">
    <location>
        <begin position="150"/>
        <end position="167"/>
    </location>
</feature>
<feature type="transmembrane region" description="Helical" evidence="6">
    <location>
        <begin position="127"/>
        <end position="144"/>
    </location>
</feature>
<sequence length="292" mass="31137">MAISDNLRGAIYMNIAMLAFTLGDSCMKAVTQTQPLYQTMLLRGILTTSVLFGLAWATGALRARVGGRDVAMLGWRVVGEIGSTITFFLALMQMPLANLSAVMQFVPLAVTLAAALFLREPLGWRRLSAIFVGFLGVLLIIRPGTSGFDIWSVVGLASVGFVVLRDLSTRKLSRAVPSALVALTASVSVTLMGGVGALFQGWQAVGGWEALLIVAAACNLIIGYLTVVMVMRVGDLGFIAPFRYTALLWAILLGWLAFDTLPDGWTIAGAAIVVATGIFALLRERRLARGRG</sequence>
<dbReference type="InterPro" id="IPR000620">
    <property type="entry name" value="EamA_dom"/>
</dbReference>
<evidence type="ECO:0000256" key="2">
    <source>
        <dbReference type="ARBA" id="ARBA00009853"/>
    </source>
</evidence>
<keyword evidence="5 6" id="KW-0472">Membrane</keyword>
<feature type="domain" description="EamA" evidence="7">
    <location>
        <begin position="8"/>
        <end position="141"/>
    </location>
</feature>
<evidence type="ECO:0000256" key="5">
    <source>
        <dbReference type="ARBA" id="ARBA00023136"/>
    </source>
</evidence>
<comment type="caution">
    <text evidence="8">The sequence shown here is derived from an EMBL/GenBank/DDBJ whole genome shotgun (WGS) entry which is preliminary data.</text>
</comment>
<dbReference type="RefSeq" id="WP_008032733.1">
    <property type="nucleotide sequence ID" value="NZ_ACYY01000030.1"/>
</dbReference>
<dbReference type="STRING" id="371731.Rsw2DRAFT_3151"/>
<dbReference type="InterPro" id="IPR037185">
    <property type="entry name" value="EmrE-like"/>
</dbReference>
<dbReference type="OrthoDB" id="7165334at2"/>
<evidence type="ECO:0000313" key="9">
    <source>
        <dbReference type="Proteomes" id="UP000010121"/>
    </source>
</evidence>
<evidence type="ECO:0000256" key="6">
    <source>
        <dbReference type="SAM" id="Phobius"/>
    </source>
</evidence>
<evidence type="ECO:0000256" key="3">
    <source>
        <dbReference type="ARBA" id="ARBA00022692"/>
    </source>
</evidence>
<dbReference type="Proteomes" id="UP000010121">
    <property type="component" value="Unassembled WGS sequence"/>
</dbReference>
<accession>C8S523</accession>
<evidence type="ECO:0000259" key="7">
    <source>
        <dbReference type="Pfam" id="PF00892"/>
    </source>
</evidence>
<evidence type="ECO:0000256" key="4">
    <source>
        <dbReference type="ARBA" id="ARBA00022989"/>
    </source>
</evidence>
<dbReference type="SUPFAM" id="SSF103481">
    <property type="entry name" value="Multidrug resistance efflux transporter EmrE"/>
    <property type="match status" value="2"/>
</dbReference>
<evidence type="ECO:0000313" key="8">
    <source>
        <dbReference type="EMBL" id="EEW23888.1"/>
    </source>
</evidence>
<keyword evidence="9" id="KW-1185">Reference proteome</keyword>
<feature type="transmembrane region" description="Helical" evidence="6">
    <location>
        <begin position="73"/>
        <end position="93"/>
    </location>
</feature>
<name>C8S523_9RHOB</name>
<reference evidence="8 9" key="1">
    <citation type="submission" date="2009-08" db="EMBL/GenBank/DDBJ databases">
        <title>The draft genome of Rhodobacter sp. SW2.</title>
        <authorList>
            <consortium name="US DOE Joint Genome Institute (JGI-PGF)"/>
            <person name="Lucas S."/>
            <person name="Copeland A."/>
            <person name="Lapidus A."/>
            <person name="Glavina del Rio T."/>
            <person name="Tice H."/>
            <person name="Bruce D."/>
            <person name="Goodwin L."/>
            <person name="Pitluck S."/>
            <person name="Larimer F."/>
            <person name="Land M.L."/>
            <person name="Hauser L."/>
            <person name="Emerson D."/>
        </authorList>
    </citation>
    <scope>NUCLEOTIDE SEQUENCE [LARGE SCALE GENOMIC DNA]</scope>
    <source>
        <strain evidence="8 9">SW2</strain>
    </source>
</reference>
<protein>
    <recommendedName>
        <fullName evidence="7">EamA domain-containing protein</fullName>
    </recommendedName>
</protein>
<dbReference type="Pfam" id="PF00892">
    <property type="entry name" value="EamA"/>
    <property type="match status" value="1"/>
</dbReference>
<dbReference type="AlphaFoldDB" id="C8S523"/>
<feature type="transmembrane region" description="Helical" evidence="6">
    <location>
        <begin position="99"/>
        <end position="118"/>
    </location>
</feature>
<feature type="transmembrane region" description="Helical" evidence="6">
    <location>
        <begin position="211"/>
        <end position="231"/>
    </location>
</feature>
<dbReference type="PANTHER" id="PTHR22911">
    <property type="entry name" value="ACYL-MALONYL CONDENSING ENZYME-RELATED"/>
    <property type="match status" value="1"/>
</dbReference>
<feature type="transmembrane region" description="Helical" evidence="6">
    <location>
        <begin position="179"/>
        <end position="199"/>
    </location>
</feature>
<dbReference type="PANTHER" id="PTHR22911:SF6">
    <property type="entry name" value="SOLUTE CARRIER FAMILY 35 MEMBER G1"/>
    <property type="match status" value="1"/>
</dbReference>
<gene>
    <name evidence="8" type="ORF">Rsw2DRAFT_3151</name>
</gene>
<feature type="transmembrane region" description="Helical" evidence="6">
    <location>
        <begin position="12"/>
        <end position="30"/>
    </location>
</feature>
<feature type="transmembrane region" description="Helical" evidence="6">
    <location>
        <begin position="264"/>
        <end position="282"/>
    </location>
</feature>
<feature type="transmembrane region" description="Helical" evidence="6">
    <location>
        <begin position="42"/>
        <end position="61"/>
    </location>
</feature>
<feature type="transmembrane region" description="Helical" evidence="6">
    <location>
        <begin position="238"/>
        <end position="258"/>
    </location>
</feature>